<dbReference type="SMART" id="SM00131">
    <property type="entry name" value="KU"/>
    <property type="match status" value="3"/>
</dbReference>
<keyword evidence="4" id="KW-0722">Serine protease inhibitor</keyword>
<dbReference type="AlphaFoldDB" id="A0A553NZ11"/>
<dbReference type="InterPro" id="IPR050098">
    <property type="entry name" value="TFPI/VKTCI-like"/>
</dbReference>
<keyword evidence="8" id="KW-1133">Transmembrane helix</keyword>
<feature type="domain" description="BPTI/Kunitz inhibitor" evidence="9">
    <location>
        <begin position="100"/>
        <end position="150"/>
    </location>
</feature>
<dbReference type="GO" id="GO:0005615">
    <property type="term" value="C:extracellular space"/>
    <property type="evidence" value="ECO:0007669"/>
    <property type="project" value="TreeGrafter"/>
</dbReference>
<evidence type="ECO:0000313" key="10">
    <source>
        <dbReference type="EMBL" id="TRY70683.1"/>
    </source>
</evidence>
<evidence type="ECO:0000256" key="8">
    <source>
        <dbReference type="SAM" id="Phobius"/>
    </source>
</evidence>
<evidence type="ECO:0000256" key="4">
    <source>
        <dbReference type="ARBA" id="ARBA00022900"/>
    </source>
</evidence>
<keyword evidence="8" id="KW-0472">Membrane</keyword>
<dbReference type="PANTHER" id="PTHR10083:SF376">
    <property type="entry name" value="SERINE PEPTIDASE INHIBITOR, KUNITZ TYPE, 3"/>
    <property type="match status" value="1"/>
</dbReference>
<dbReference type="InterPro" id="IPR002223">
    <property type="entry name" value="Kunitz_BPTI"/>
</dbReference>
<protein>
    <recommendedName>
        <fullName evidence="9">BPTI/Kunitz inhibitor domain-containing protein</fullName>
    </recommendedName>
</protein>
<feature type="domain" description="BPTI/Kunitz inhibitor" evidence="9">
    <location>
        <begin position="196"/>
        <end position="244"/>
    </location>
</feature>
<evidence type="ECO:0000256" key="5">
    <source>
        <dbReference type="ARBA" id="ARBA00023157"/>
    </source>
</evidence>
<evidence type="ECO:0000256" key="1">
    <source>
        <dbReference type="ARBA" id="ARBA00004613"/>
    </source>
</evidence>
<dbReference type="Pfam" id="PF00014">
    <property type="entry name" value="Kunitz_BPTI"/>
    <property type="match status" value="3"/>
</dbReference>
<accession>A0A553NZ11</accession>
<dbReference type="InterPro" id="IPR036880">
    <property type="entry name" value="Kunitz_BPTI_sf"/>
</dbReference>
<dbReference type="SUPFAM" id="SSF57362">
    <property type="entry name" value="BPTI-like"/>
    <property type="match status" value="3"/>
</dbReference>
<dbReference type="PANTHER" id="PTHR10083">
    <property type="entry name" value="KUNITZ-TYPE PROTEASE INHIBITOR-RELATED"/>
    <property type="match status" value="1"/>
</dbReference>
<keyword evidence="11" id="KW-1185">Reference proteome</keyword>
<evidence type="ECO:0000256" key="3">
    <source>
        <dbReference type="ARBA" id="ARBA00022690"/>
    </source>
</evidence>
<organism evidence="10 11">
    <name type="scientific">Tigriopus californicus</name>
    <name type="common">Marine copepod</name>
    <dbReference type="NCBI Taxonomy" id="6832"/>
    <lineage>
        <taxon>Eukaryota</taxon>
        <taxon>Metazoa</taxon>
        <taxon>Ecdysozoa</taxon>
        <taxon>Arthropoda</taxon>
        <taxon>Crustacea</taxon>
        <taxon>Multicrustacea</taxon>
        <taxon>Hexanauplia</taxon>
        <taxon>Copepoda</taxon>
        <taxon>Harpacticoida</taxon>
        <taxon>Harpacticidae</taxon>
        <taxon>Tigriopus</taxon>
    </lineage>
</organism>
<dbReference type="OMA" id="NMPRFFF"/>
<keyword evidence="2" id="KW-0964">Secreted</keyword>
<evidence type="ECO:0000256" key="6">
    <source>
        <dbReference type="ARBA" id="ARBA00023240"/>
    </source>
</evidence>
<evidence type="ECO:0000313" key="11">
    <source>
        <dbReference type="Proteomes" id="UP000318571"/>
    </source>
</evidence>
<keyword evidence="6" id="KW-1199">Hemostasis impairing toxin</keyword>
<dbReference type="PROSITE" id="PS50279">
    <property type="entry name" value="BPTI_KUNITZ_2"/>
    <property type="match status" value="3"/>
</dbReference>
<feature type="transmembrane region" description="Helical" evidence="8">
    <location>
        <begin position="6"/>
        <end position="32"/>
    </location>
</feature>
<dbReference type="EMBL" id="VCGU01000009">
    <property type="protein sequence ID" value="TRY70683.1"/>
    <property type="molecule type" value="Genomic_DNA"/>
</dbReference>
<evidence type="ECO:0000256" key="2">
    <source>
        <dbReference type="ARBA" id="ARBA00022525"/>
    </source>
</evidence>
<comment type="subcellular location">
    <subcellularLocation>
        <location evidence="1">Secreted</location>
    </subcellularLocation>
</comment>
<dbReference type="Gene3D" id="4.10.410.10">
    <property type="entry name" value="Pancreatic trypsin inhibitor Kunitz domain"/>
    <property type="match status" value="3"/>
</dbReference>
<keyword evidence="3" id="KW-0646">Protease inhibitor</keyword>
<keyword evidence="6" id="KW-0800">Toxin</keyword>
<sequence>MPLPKSVIILGAIGLALILGAIVSTIATFIVLRGQIGENWSFLNASLLVVRKRILDLEEENDYLFEEHGDINGAHVPITLARTTVDSLNQASEDVQPELCQTRPVFGSCGSKIERWFYDMEIGDCRSFPWSGCGGNENNFLTLRQCQAACRSPNNYVTKHGVPESLAPVREFGLSTDHDLTPDTQNHEIVFNKTACDLMAEAGPCPQRLPRFYHHAGYCFQFLYGGCGGNQNNFFSELECKMKCVFSRPESVGNPALRIEAEILNPTNICLLPLNEGSCGENVTRFRFNSSLNDCEPFPFGGCEGNENNFAKLSKCRKICNP</sequence>
<comment type="caution">
    <text evidence="10">The sequence shown here is derived from an EMBL/GenBank/DDBJ whole genome shotgun (WGS) entry which is preliminary data.</text>
</comment>
<keyword evidence="5" id="KW-1015">Disulfide bond</keyword>
<evidence type="ECO:0000259" key="9">
    <source>
        <dbReference type="PROSITE" id="PS50279"/>
    </source>
</evidence>
<dbReference type="GO" id="GO:0004867">
    <property type="term" value="F:serine-type endopeptidase inhibitor activity"/>
    <property type="evidence" value="ECO:0007669"/>
    <property type="project" value="UniProtKB-KW"/>
</dbReference>
<dbReference type="PRINTS" id="PR00759">
    <property type="entry name" value="BASICPTASE"/>
</dbReference>
<dbReference type="CDD" id="cd00109">
    <property type="entry name" value="Kunitz-type"/>
    <property type="match status" value="3"/>
</dbReference>
<keyword evidence="8" id="KW-0812">Transmembrane</keyword>
<proteinExistence type="predicted"/>
<reference evidence="10 11" key="1">
    <citation type="journal article" date="2018" name="Nat. Ecol. Evol.">
        <title>Genomic signatures of mitonuclear coevolution across populations of Tigriopus californicus.</title>
        <authorList>
            <person name="Barreto F.S."/>
            <person name="Watson E.T."/>
            <person name="Lima T.G."/>
            <person name="Willett C.S."/>
            <person name="Edmands S."/>
            <person name="Li W."/>
            <person name="Burton R.S."/>
        </authorList>
    </citation>
    <scope>NUCLEOTIDE SEQUENCE [LARGE SCALE GENOMIC DNA]</scope>
    <source>
        <strain evidence="10 11">San Diego</strain>
    </source>
</reference>
<gene>
    <name evidence="10" type="ORF">TCAL_05435</name>
</gene>
<dbReference type="PROSITE" id="PS00280">
    <property type="entry name" value="BPTI_KUNITZ_1"/>
    <property type="match status" value="2"/>
</dbReference>
<feature type="domain" description="BPTI/Kunitz inhibitor" evidence="9">
    <location>
        <begin position="270"/>
        <end position="320"/>
    </location>
</feature>
<keyword evidence="7" id="KW-1203">Blood coagulation cascade inhibiting toxin</keyword>
<name>A0A553NZ11_TIGCA</name>
<dbReference type="Proteomes" id="UP000318571">
    <property type="component" value="Chromosome 9"/>
</dbReference>
<dbReference type="OrthoDB" id="4473401at2759"/>
<evidence type="ECO:0000256" key="7">
    <source>
        <dbReference type="ARBA" id="ARBA00034146"/>
    </source>
</evidence>
<dbReference type="InterPro" id="IPR020901">
    <property type="entry name" value="Prtase_inh_Kunz-CS"/>
</dbReference>